<reference evidence="5 6" key="1">
    <citation type="journal article" date="2010" name="Science">
        <title>Plasticity of animal genome architecture unmasked by rapid evolution of a pelagic tunicate.</title>
        <authorList>
            <person name="Denoeud F."/>
            <person name="Henriet S."/>
            <person name="Mungpakdee S."/>
            <person name="Aury J.M."/>
            <person name="Da Silva C."/>
            <person name="Brinkmann H."/>
            <person name="Mikhaleva J."/>
            <person name="Olsen L.C."/>
            <person name="Jubin C."/>
            <person name="Canestro C."/>
            <person name="Bouquet J.M."/>
            <person name="Danks G."/>
            <person name="Poulain J."/>
            <person name="Campsteijn C."/>
            <person name="Adamski M."/>
            <person name="Cross I."/>
            <person name="Yadetie F."/>
            <person name="Muffato M."/>
            <person name="Louis A."/>
            <person name="Butcher S."/>
            <person name="Tsagkogeorga G."/>
            <person name="Konrad A."/>
            <person name="Singh S."/>
            <person name="Jensen M.F."/>
            <person name="Cong E.H."/>
            <person name="Eikeseth-Otteraa H."/>
            <person name="Noel B."/>
            <person name="Anthouard V."/>
            <person name="Porcel B.M."/>
            <person name="Kachouri-Lafond R."/>
            <person name="Nishino A."/>
            <person name="Ugolini M."/>
            <person name="Chourrout P."/>
            <person name="Nishida H."/>
            <person name="Aasland R."/>
            <person name="Huzurbazar S."/>
            <person name="Westhof E."/>
            <person name="Delsuc F."/>
            <person name="Lehrach H."/>
            <person name="Reinhardt R."/>
            <person name="Weissenbach J."/>
            <person name="Roy S.W."/>
            <person name="Artiguenave F."/>
            <person name="Postlethwait J.H."/>
            <person name="Manak J.R."/>
            <person name="Thompson E.M."/>
            <person name="Jaillon O."/>
            <person name="Du Pasquier L."/>
            <person name="Boudinot P."/>
            <person name="Liberles D.A."/>
            <person name="Volff J.N."/>
            <person name="Philippe H."/>
            <person name="Lenhard B."/>
            <person name="Roest Crollius H."/>
            <person name="Wincker P."/>
            <person name="Chourrout D."/>
        </authorList>
    </citation>
    <scope>NUCLEOTIDE SEQUENCE [LARGE SCALE GENOMIC DNA]</scope>
</reference>
<dbReference type="PANTHER" id="PTHR13471">
    <property type="entry name" value="TETRATRICOPEPTIDE-LIKE HELICAL"/>
    <property type="match status" value="1"/>
</dbReference>
<dbReference type="GO" id="GO:0071013">
    <property type="term" value="C:catalytic step 2 spliceosome"/>
    <property type="evidence" value="ECO:0007669"/>
    <property type="project" value="TreeGrafter"/>
</dbReference>
<gene>
    <name evidence="5" type="ORF">GSOID_T00011776001</name>
</gene>
<evidence type="ECO:0000256" key="2">
    <source>
        <dbReference type="ARBA" id="ARBA00009265"/>
    </source>
</evidence>
<evidence type="ECO:0000256" key="1">
    <source>
        <dbReference type="ARBA" id="ARBA00004123"/>
    </source>
</evidence>
<dbReference type="GO" id="GO:1902369">
    <property type="term" value="P:negative regulation of RNA catabolic process"/>
    <property type="evidence" value="ECO:0007669"/>
    <property type="project" value="TreeGrafter"/>
</dbReference>
<feature type="compositionally biased region" description="Basic residues" evidence="4">
    <location>
        <begin position="1"/>
        <end position="16"/>
    </location>
</feature>
<feature type="region of interest" description="Disordered" evidence="4">
    <location>
        <begin position="1"/>
        <end position="22"/>
    </location>
</feature>
<sequence>MIRPQKPKRKSLKNPKKKDINNAIKRRPGEVETRKGVYFLDQSPAGSLFCLDKKGDTENRIFQRIYNGELPVYKRINRDIIGLEHFMFNDKKKSKKKKKNEIARYFDKKNRKLIKAAPAATARSMKNKNRAMEDVDSQKAQLTMYTTELIEDFNEDNEIEILQLRTRDFNRQLQENPEDVSLWLDFVEFQDELFEDQIEKAQNGKNISRKVLNEKKIAILDRALDVNQKSVRLRVALLHFGKKIWPQEELQKRWEGLVFSNPHLPELWRAFLDSQFNTPLKAKMKYYQKQFETLGAISEGSYATTPPENLEDEMIINLNHLTAQLSHLGQTEKGKRVEDALRLVCSLFYFLIAAYRNQLIFCKQ</sequence>
<keyword evidence="3" id="KW-0539">Nucleus</keyword>
<comment type="subcellular location">
    <subcellularLocation>
        <location evidence="1">Nucleus</location>
    </subcellularLocation>
</comment>
<evidence type="ECO:0000313" key="6">
    <source>
        <dbReference type="Proteomes" id="UP000001307"/>
    </source>
</evidence>
<dbReference type="InParanoid" id="E4WXY0"/>
<dbReference type="Pfam" id="PF08424">
    <property type="entry name" value="NRDE-2"/>
    <property type="match status" value="1"/>
</dbReference>
<accession>E4WXY0</accession>
<dbReference type="OrthoDB" id="297219at2759"/>
<dbReference type="EMBL" id="FN653018">
    <property type="protein sequence ID" value="CBY22224.1"/>
    <property type="molecule type" value="Genomic_DNA"/>
</dbReference>
<name>E4WXY0_OIKDI</name>
<protein>
    <submittedName>
        <fullName evidence="5">Uncharacterized protein</fullName>
    </submittedName>
</protein>
<comment type="similarity">
    <text evidence="2">Belongs to the NRDE2 family.</text>
</comment>
<evidence type="ECO:0000256" key="3">
    <source>
        <dbReference type="ARBA" id="ARBA00023242"/>
    </source>
</evidence>
<dbReference type="PANTHER" id="PTHR13471:SF0">
    <property type="entry name" value="NUCLEAR EXOSOME REGULATOR NRDE2"/>
    <property type="match status" value="1"/>
</dbReference>
<keyword evidence="6" id="KW-1185">Reference proteome</keyword>
<dbReference type="InterPro" id="IPR013633">
    <property type="entry name" value="NRDE-2"/>
</dbReference>
<dbReference type="AlphaFoldDB" id="E4WXY0"/>
<evidence type="ECO:0000313" key="5">
    <source>
        <dbReference type="EMBL" id="CBY22224.1"/>
    </source>
</evidence>
<evidence type="ECO:0000256" key="4">
    <source>
        <dbReference type="SAM" id="MobiDB-lite"/>
    </source>
</evidence>
<organism evidence="5 6">
    <name type="scientific">Oikopleura dioica</name>
    <name type="common">Tunicate</name>
    <dbReference type="NCBI Taxonomy" id="34765"/>
    <lineage>
        <taxon>Eukaryota</taxon>
        <taxon>Metazoa</taxon>
        <taxon>Chordata</taxon>
        <taxon>Tunicata</taxon>
        <taxon>Appendicularia</taxon>
        <taxon>Copelata</taxon>
        <taxon>Oikopleuridae</taxon>
        <taxon>Oikopleura</taxon>
    </lineage>
</organism>
<dbReference type="GO" id="GO:0031048">
    <property type="term" value="P:regulatory ncRNA-mediated heterochromatin formation"/>
    <property type="evidence" value="ECO:0007669"/>
    <property type="project" value="TreeGrafter"/>
</dbReference>
<proteinExistence type="inferred from homology"/>
<dbReference type="Proteomes" id="UP000001307">
    <property type="component" value="Unassembled WGS sequence"/>
</dbReference>